<feature type="compositionally biased region" description="Polar residues" evidence="1">
    <location>
        <begin position="683"/>
        <end position="706"/>
    </location>
</feature>
<feature type="compositionally biased region" description="Polar residues" evidence="1">
    <location>
        <begin position="256"/>
        <end position="266"/>
    </location>
</feature>
<keyword evidence="3" id="KW-1185">Reference proteome</keyword>
<dbReference type="AlphaFoldDB" id="A0A0R3W5U4"/>
<gene>
    <name evidence="2" type="ORF">TASK_LOCUS5515</name>
</gene>
<feature type="region of interest" description="Disordered" evidence="1">
    <location>
        <begin position="935"/>
        <end position="958"/>
    </location>
</feature>
<feature type="compositionally biased region" description="Pro residues" evidence="1">
    <location>
        <begin position="945"/>
        <end position="955"/>
    </location>
</feature>
<protein>
    <submittedName>
        <fullName evidence="4">POLAc domain-containing protein</fullName>
    </submittedName>
</protein>
<feature type="region of interest" description="Disordered" evidence="1">
    <location>
        <begin position="893"/>
        <end position="917"/>
    </location>
</feature>
<evidence type="ECO:0000256" key="1">
    <source>
        <dbReference type="SAM" id="MobiDB-lite"/>
    </source>
</evidence>
<dbReference type="Proteomes" id="UP000282613">
    <property type="component" value="Unassembled WGS sequence"/>
</dbReference>
<feature type="region of interest" description="Disordered" evidence="1">
    <location>
        <begin position="36"/>
        <end position="59"/>
    </location>
</feature>
<evidence type="ECO:0000313" key="3">
    <source>
        <dbReference type="Proteomes" id="UP000282613"/>
    </source>
</evidence>
<name>A0A0R3W5U4_TAEAS</name>
<dbReference type="OrthoDB" id="6288609at2759"/>
<feature type="region of interest" description="Disordered" evidence="1">
    <location>
        <begin position="256"/>
        <end position="275"/>
    </location>
</feature>
<reference evidence="2 3" key="2">
    <citation type="submission" date="2018-11" db="EMBL/GenBank/DDBJ databases">
        <authorList>
            <consortium name="Pathogen Informatics"/>
        </authorList>
    </citation>
    <scope>NUCLEOTIDE SEQUENCE [LARGE SCALE GENOMIC DNA]</scope>
</reference>
<dbReference type="WBParaSite" id="TASK_0000551401-mRNA-1">
    <property type="protein sequence ID" value="TASK_0000551401-mRNA-1"/>
    <property type="gene ID" value="TASK_0000551401"/>
</dbReference>
<organism evidence="4">
    <name type="scientific">Taenia asiatica</name>
    <name type="common">Asian tapeworm</name>
    <dbReference type="NCBI Taxonomy" id="60517"/>
    <lineage>
        <taxon>Eukaryota</taxon>
        <taxon>Metazoa</taxon>
        <taxon>Spiralia</taxon>
        <taxon>Lophotrochozoa</taxon>
        <taxon>Platyhelminthes</taxon>
        <taxon>Cestoda</taxon>
        <taxon>Eucestoda</taxon>
        <taxon>Cyclophyllidea</taxon>
        <taxon>Taeniidae</taxon>
        <taxon>Taenia</taxon>
    </lineage>
</organism>
<accession>A0A0R3W5U4</accession>
<sequence>MSNTKSYEFLESSNEHLRIPAVPEIYRTTVEFHFNPTSRQTTKGGLGPPPNPGNGQPTNGRFISTLLMVPISKDACPDQAPVAWSQLSEVTRHDSPDSKFTLPPFPSSYSRQWSQWAIGNCRVVTDDLPLPPPPSPLASDDEIFNEILIEPPPVIYQSGAVQAANYNNDYGHLYNLPPYVQAARVDSLAAENGGKRYITKVQVLVSTASHNKTEKVISSEPRSPLDHVDSTMGDLKSCHWFSGDQEVDQESTTMPLSNAISPTHQNIMRPPRKRDVKSRKSFLPLPRHLPWHRRIVRLSSGSSPNEARMICADEKVSARLSLKCIKSQAIQTGDVTEGSSIDRLLRDNSLVNYGRLLSSKEGFGYNTVKSKRDIEETSVLESSGPEEVLQPYRNFRLTPPNYNRLWLTPQTKAQVQTDRVDLVERGTSPVDFAEPVQKCGIKDGDNHFLERVTANMNANVMVAERMLWKGEDQNDSERVVMNMHDDILVAAAAPPSPILTCTVLKSDKEKRFYEKTLHSTSVEAPRPTPRGPQQPPLCPQKSVVYATILTSDSLEMNMDAYRGKSVVVVDGVTPLPQGYIPSPNVHLPTCTICRDAAGEAVPRCGKRSSKRAPATNPQSGADLTTAAVQASDYAIHQQNPSHRELVSSVSSGHRPPYNGTSRISSSSSSPSYSTYTCSASCTGRTSDSPTVEETRVSHSSAITSRLTSESDIKVNIQGHTESGLPQVNVVRATPERRSSTLATRAASVRGSSSVEARATQTPIGSGHRSIDLDVFGYVPDEQQRQVVQEWLVNRVSANVAVHFGSKLSQMLHESASVHSDANEEAYEDMGSSRDLRNDNVVLSRLLSKSHGEKSKKTLSGVDSRCRLRHYRNDCRMLCSPSSPVEQQFERKKRMQPMKRTGHDHQLSVSRIGPHNSNRSTRILSREAETQHLALPIPTTQHLQPSMPPASPPPVRSMPRIRIRSKPSASTLKSGEVDKGKSNTATYLGISNEEESIYGRVHPYEQIIEIAPHDELVHSYQNVHDRRIKAVGMKTGCFLDIKGPIKRSPVDGNMRREREVYELTIGASSKEKADRCINYLRDTFPRAVLTKKMHRSNIFNKVK</sequence>
<feature type="compositionally biased region" description="Low complexity" evidence="1">
    <location>
        <begin position="660"/>
        <end position="682"/>
    </location>
</feature>
<reference evidence="4" key="1">
    <citation type="submission" date="2017-02" db="UniProtKB">
        <authorList>
            <consortium name="WormBaseParasite"/>
        </authorList>
    </citation>
    <scope>IDENTIFICATION</scope>
</reference>
<evidence type="ECO:0000313" key="2">
    <source>
        <dbReference type="EMBL" id="VDK35210.1"/>
    </source>
</evidence>
<feature type="region of interest" description="Disordered" evidence="1">
    <location>
        <begin position="517"/>
        <end position="538"/>
    </location>
</feature>
<proteinExistence type="predicted"/>
<feature type="compositionally biased region" description="Pro residues" evidence="1">
    <location>
        <begin position="526"/>
        <end position="538"/>
    </location>
</feature>
<dbReference type="EMBL" id="UYRS01018421">
    <property type="protein sequence ID" value="VDK35210.1"/>
    <property type="molecule type" value="Genomic_DNA"/>
</dbReference>
<evidence type="ECO:0000313" key="4">
    <source>
        <dbReference type="WBParaSite" id="TASK_0000551401-mRNA-1"/>
    </source>
</evidence>
<feature type="region of interest" description="Disordered" evidence="1">
    <location>
        <begin position="638"/>
        <end position="706"/>
    </location>
</feature>